<dbReference type="Proteomes" id="UP000830671">
    <property type="component" value="Chromosome 3"/>
</dbReference>
<evidence type="ECO:0000259" key="2">
    <source>
        <dbReference type="Pfam" id="PF00723"/>
    </source>
</evidence>
<dbReference type="SUPFAM" id="SSF48208">
    <property type="entry name" value="Six-hairpin glycosidases"/>
    <property type="match status" value="1"/>
</dbReference>
<name>A0A9Q8SMP3_9PEZI</name>
<dbReference type="KEGG" id="clup:CLUP02_05389"/>
<feature type="domain" description="GH15-like" evidence="2">
    <location>
        <begin position="388"/>
        <end position="780"/>
    </location>
</feature>
<organism evidence="4 5">
    <name type="scientific">Colletotrichum lupini</name>
    <dbReference type="NCBI Taxonomy" id="145971"/>
    <lineage>
        <taxon>Eukaryota</taxon>
        <taxon>Fungi</taxon>
        <taxon>Dikarya</taxon>
        <taxon>Ascomycota</taxon>
        <taxon>Pezizomycotina</taxon>
        <taxon>Sordariomycetes</taxon>
        <taxon>Hypocreomycetidae</taxon>
        <taxon>Glomerellales</taxon>
        <taxon>Glomerellaceae</taxon>
        <taxon>Colletotrichum</taxon>
        <taxon>Colletotrichum acutatum species complex</taxon>
    </lineage>
</organism>
<dbReference type="EMBL" id="CP019475">
    <property type="protein sequence ID" value="UQC79908.1"/>
    <property type="molecule type" value="Genomic_DNA"/>
</dbReference>
<gene>
    <name evidence="4" type="ORF">CLUP02_05389</name>
</gene>
<evidence type="ECO:0000256" key="1">
    <source>
        <dbReference type="SAM" id="Coils"/>
    </source>
</evidence>
<dbReference type="GeneID" id="73339406"/>
<dbReference type="PANTHER" id="PTHR31616">
    <property type="entry name" value="TREHALASE"/>
    <property type="match status" value="1"/>
</dbReference>
<feature type="coiled-coil region" evidence="1">
    <location>
        <begin position="599"/>
        <end position="626"/>
    </location>
</feature>
<evidence type="ECO:0000313" key="4">
    <source>
        <dbReference type="EMBL" id="UQC79908.1"/>
    </source>
</evidence>
<dbReference type="InterPro" id="IPR011613">
    <property type="entry name" value="GH15-like"/>
</dbReference>
<evidence type="ECO:0000313" key="5">
    <source>
        <dbReference type="Proteomes" id="UP000830671"/>
    </source>
</evidence>
<dbReference type="Pfam" id="PF19291">
    <property type="entry name" value="TREH_N"/>
    <property type="match status" value="1"/>
</dbReference>
<evidence type="ECO:0000259" key="3">
    <source>
        <dbReference type="Pfam" id="PF19291"/>
    </source>
</evidence>
<dbReference type="AlphaFoldDB" id="A0A9Q8SMP3"/>
<dbReference type="PANTHER" id="PTHR31616:SF0">
    <property type="entry name" value="GLUCAN 1,4-ALPHA-GLUCOSIDASE"/>
    <property type="match status" value="1"/>
</dbReference>
<dbReference type="GO" id="GO:0005975">
    <property type="term" value="P:carbohydrate metabolic process"/>
    <property type="evidence" value="ECO:0007669"/>
    <property type="project" value="InterPro"/>
</dbReference>
<dbReference type="Pfam" id="PF00723">
    <property type="entry name" value="Glyco_hydro_15"/>
    <property type="match status" value="1"/>
</dbReference>
<dbReference type="InterPro" id="IPR045582">
    <property type="entry name" value="Trehalase-like_N"/>
</dbReference>
<keyword evidence="1" id="KW-0175">Coiled coil</keyword>
<sequence length="791" mass="89876">MAQQCSTRHVAGSRAGYLPIEDYGMIGNMHTCALVGTNGSVDFMCWYEIAFLPHFVFMLLTRSPRADVTLGRVMNFPMLSSSLPIAADEMINGIRCYKRIISMPIYHPALMSSNSLVDEILPLTSRPRTLTSDAPLPRPDFDSPSIFCRLLDQEKGGFFSICPPLSKLCTTKQQYLPSSNILQTRYIHDDGVVDVVDFFPRPKTATVISKSTRQGAFRETTKIQEELKKWLVRRVECIRGRLQLDIEIFPAFQYASESHVTTIIEPTHTANSPSKAVTFHSEHYKMQLDVTIDDVVPESEADASAAAAAAPAPSITFRKEKRDGLLGEGVVAHLEITEGQAVSFVLRNDKPDHVTENVTTAVLDGQQHDTQSFWYNWISKSKYKGRWREVVNRSLMLLKMLTYEPTGAIVAAPTFSIPEDIGGVRNWDYRFCWVRDSSFTIYILLRLGFSAEADAYMDFISERFVKSRGPSGELPIMFTIRGETEIPEMELDHLEGYRGSKPVRIGNGAAFHQQFDIYGELMDGIYLYNKYGKPISWDQWCSVREMLDFVLTLTDQPDMSIWEVRNKKQNFTYSKVMLWVAFDRGLRLADKRNFPCPNRSKWLEARDNLMEEIMEKEQRRQTDNRRTGGITGYNKEMKCFVQSYENNTMLDSSILIAPLVFFIAPNDQRFLNTMDRILMPPEKGGLTSTGLVSRYDTELSDDGVGGREGAFSMCTFWLVEAMTRASVYEPKYLVRAVNLFENMLSFSNHLSMFSEEIARSGEQLGNTPQAFSHLALISAAFNLDRVTGFQR</sequence>
<proteinExistence type="predicted"/>
<accession>A0A9Q8SMP3</accession>
<dbReference type="GO" id="GO:0004553">
    <property type="term" value="F:hydrolase activity, hydrolyzing O-glycosyl compounds"/>
    <property type="evidence" value="ECO:0007669"/>
    <property type="project" value="TreeGrafter"/>
</dbReference>
<dbReference type="Gene3D" id="1.50.10.10">
    <property type="match status" value="1"/>
</dbReference>
<reference evidence="4" key="1">
    <citation type="journal article" date="2021" name="Mol. Plant Microbe Interact.">
        <title>Complete Genome Sequence of the Plant-Pathogenic Fungus Colletotrichum lupini.</title>
        <authorList>
            <person name="Baroncelli R."/>
            <person name="Pensec F."/>
            <person name="Da Lio D."/>
            <person name="Boufleur T."/>
            <person name="Vicente I."/>
            <person name="Sarrocco S."/>
            <person name="Picot A."/>
            <person name="Baraldi E."/>
            <person name="Sukno S."/>
            <person name="Thon M."/>
            <person name="Le Floch G."/>
        </authorList>
    </citation>
    <scope>NUCLEOTIDE SEQUENCE</scope>
    <source>
        <strain evidence="4">IMI 504893</strain>
    </source>
</reference>
<protein>
    <submittedName>
        <fullName evidence="4">Glycosyl hydrolase family 15</fullName>
    </submittedName>
</protein>
<keyword evidence="5" id="KW-1185">Reference proteome</keyword>
<dbReference type="InterPro" id="IPR012341">
    <property type="entry name" value="6hp_glycosidase-like_sf"/>
</dbReference>
<feature type="domain" description="Trehalase-like N-terminal" evidence="3">
    <location>
        <begin position="136"/>
        <end position="204"/>
    </location>
</feature>
<dbReference type="RefSeq" id="XP_049141539.1">
    <property type="nucleotide sequence ID" value="XM_049284396.1"/>
</dbReference>
<dbReference type="InterPro" id="IPR008928">
    <property type="entry name" value="6-hairpin_glycosidase_sf"/>
</dbReference>
<keyword evidence="4" id="KW-0378">Hydrolase</keyword>